<organism evidence="8 9">
    <name type="scientific">Sphaerisporangium melleum</name>
    <dbReference type="NCBI Taxonomy" id="321316"/>
    <lineage>
        <taxon>Bacteria</taxon>
        <taxon>Bacillati</taxon>
        <taxon>Actinomycetota</taxon>
        <taxon>Actinomycetes</taxon>
        <taxon>Streptosporangiales</taxon>
        <taxon>Streptosporangiaceae</taxon>
        <taxon>Sphaerisporangium</taxon>
    </lineage>
</organism>
<dbReference type="SUPFAM" id="SSF53901">
    <property type="entry name" value="Thiolase-like"/>
    <property type="match status" value="2"/>
</dbReference>
<evidence type="ECO:0000256" key="1">
    <source>
        <dbReference type="ARBA" id="ARBA00010982"/>
    </source>
</evidence>
<dbReference type="InterPro" id="IPR020610">
    <property type="entry name" value="Thiolase_AS"/>
</dbReference>
<evidence type="ECO:0000256" key="3">
    <source>
        <dbReference type="ARBA" id="ARBA00023315"/>
    </source>
</evidence>
<comment type="caution">
    <text evidence="8">The sequence shown here is derived from an EMBL/GenBank/DDBJ whole genome shotgun (WGS) entry which is preliminary data.</text>
</comment>
<feature type="active site" description="Proton acceptor" evidence="4">
    <location>
        <position position="372"/>
    </location>
</feature>
<dbReference type="NCBIfam" id="NF005889">
    <property type="entry name" value="PRK07850.1"/>
    <property type="match status" value="1"/>
</dbReference>
<dbReference type="GO" id="GO:0016747">
    <property type="term" value="F:acyltransferase activity, transferring groups other than amino-acyl groups"/>
    <property type="evidence" value="ECO:0007669"/>
    <property type="project" value="InterPro"/>
</dbReference>
<dbReference type="EMBL" id="BMNT01000005">
    <property type="protein sequence ID" value="GGK71448.1"/>
    <property type="molecule type" value="Genomic_DNA"/>
</dbReference>
<dbReference type="Proteomes" id="UP000645217">
    <property type="component" value="Unassembled WGS sequence"/>
</dbReference>
<feature type="domain" description="Thiolase N-terminal" evidence="6">
    <location>
        <begin position="5"/>
        <end position="256"/>
    </location>
</feature>
<dbReference type="InterPro" id="IPR016039">
    <property type="entry name" value="Thiolase-like"/>
</dbReference>
<dbReference type="InterPro" id="IPR020617">
    <property type="entry name" value="Thiolase_C"/>
</dbReference>
<evidence type="ECO:0000259" key="6">
    <source>
        <dbReference type="Pfam" id="PF00108"/>
    </source>
</evidence>
<evidence type="ECO:0000313" key="8">
    <source>
        <dbReference type="EMBL" id="GGK71448.1"/>
    </source>
</evidence>
<proteinExistence type="inferred from homology"/>
<feature type="active site" description="Proton acceptor" evidence="4">
    <location>
        <position position="342"/>
    </location>
</feature>
<reference evidence="8" key="1">
    <citation type="journal article" date="2014" name="Int. J. Syst. Evol. Microbiol.">
        <title>Complete genome sequence of Corynebacterium casei LMG S-19264T (=DSM 44701T), isolated from a smear-ripened cheese.</title>
        <authorList>
            <consortium name="US DOE Joint Genome Institute (JGI-PGF)"/>
            <person name="Walter F."/>
            <person name="Albersmeier A."/>
            <person name="Kalinowski J."/>
            <person name="Ruckert C."/>
        </authorList>
    </citation>
    <scope>NUCLEOTIDE SEQUENCE</scope>
    <source>
        <strain evidence="8">JCM 13064</strain>
    </source>
</reference>
<keyword evidence="9" id="KW-1185">Reference proteome</keyword>
<dbReference type="Pfam" id="PF00108">
    <property type="entry name" value="Thiolase_N"/>
    <property type="match status" value="1"/>
</dbReference>
<dbReference type="PROSITE" id="PS00099">
    <property type="entry name" value="THIOLASE_3"/>
    <property type="match status" value="1"/>
</dbReference>
<dbReference type="InterPro" id="IPR020613">
    <property type="entry name" value="Thiolase_CS"/>
</dbReference>
<evidence type="ECO:0000256" key="5">
    <source>
        <dbReference type="RuleBase" id="RU003557"/>
    </source>
</evidence>
<name>A0A917QVM6_9ACTN</name>
<dbReference type="InterPro" id="IPR020616">
    <property type="entry name" value="Thiolase_N"/>
</dbReference>
<accession>A0A917QVM6</accession>
<dbReference type="RefSeq" id="WP_189162003.1">
    <property type="nucleotide sequence ID" value="NZ_BMNT01000005.1"/>
</dbReference>
<dbReference type="CDD" id="cd00751">
    <property type="entry name" value="thiolase"/>
    <property type="match status" value="1"/>
</dbReference>
<evidence type="ECO:0000256" key="2">
    <source>
        <dbReference type="ARBA" id="ARBA00022679"/>
    </source>
</evidence>
<dbReference type="PROSITE" id="PS00737">
    <property type="entry name" value="THIOLASE_2"/>
    <property type="match status" value="1"/>
</dbReference>
<dbReference type="InterPro" id="IPR002155">
    <property type="entry name" value="Thiolase"/>
</dbReference>
<gene>
    <name evidence="8" type="primary">atoB</name>
    <name evidence="8" type="ORF">GCM10007964_12860</name>
</gene>
<feature type="active site" description="Acyl-thioester intermediate" evidence="4">
    <location>
        <position position="89"/>
    </location>
</feature>
<evidence type="ECO:0000259" key="7">
    <source>
        <dbReference type="Pfam" id="PF02803"/>
    </source>
</evidence>
<dbReference type="AlphaFoldDB" id="A0A917QVM6"/>
<evidence type="ECO:0000256" key="4">
    <source>
        <dbReference type="PIRSR" id="PIRSR000429-1"/>
    </source>
</evidence>
<evidence type="ECO:0000313" key="9">
    <source>
        <dbReference type="Proteomes" id="UP000645217"/>
    </source>
</evidence>
<dbReference type="Pfam" id="PF02803">
    <property type="entry name" value="Thiolase_C"/>
    <property type="match status" value="1"/>
</dbReference>
<sequence length="386" mass="40376">MGRPVIVEAVRTPIGKRNGWLAAVKPQALLAEALRGLVRRSGIDPALVGQVFAGCVTQAGEQGGHVGRHAWLYAGLPYQTGVTTVDAQCGSSQQAVHLVAALIQAGVIDVGVACGVEVMSRQPLGSNVLPADPRPADWSIDLPDQFTAAERIARRRGLTREALDRFGARSQRLAAKAWADGRFEREVVPLTVPVLGEDGAPTGETRAVSRDQGLRETTADALARLRPVLGADALHTAGTSSQISDGAAAVLLMSEEAAARHGMRPRARILAQALVGAEPYYHLDGPVDATTTVLAMSGMTTRDIDRFEVNEAFAAVVLSWAAVHEPDMARVNVNGGAIALGHPVGATGARLVTTALHELERSDSATALVTMCAGGALATATILERV</sequence>
<protein>
    <submittedName>
        <fullName evidence="8">Acetyl-CoA acetyltransferase</fullName>
    </submittedName>
</protein>
<keyword evidence="2 5" id="KW-0808">Transferase</keyword>
<dbReference type="PANTHER" id="PTHR43365">
    <property type="entry name" value="BLR7806 PROTEIN"/>
    <property type="match status" value="1"/>
</dbReference>
<dbReference type="Gene3D" id="3.40.47.10">
    <property type="match status" value="2"/>
</dbReference>
<reference evidence="8" key="2">
    <citation type="submission" date="2020-09" db="EMBL/GenBank/DDBJ databases">
        <authorList>
            <person name="Sun Q."/>
            <person name="Ohkuma M."/>
        </authorList>
    </citation>
    <scope>NUCLEOTIDE SEQUENCE</scope>
    <source>
        <strain evidence="8">JCM 13064</strain>
    </source>
</reference>
<feature type="domain" description="Thiolase C-terminal" evidence="7">
    <location>
        <begin position="264"/>
        <end position="385"/>
    </location>
</feature>
<dbReference type="PIRSF" id="PIRSF000429">
    <property type="entry name" value="Ac-CoA_Ac_transf"/>
    <property type="match status" value="1"/>
</dbReference>
<dbReference type="PANTHER" id="PTHR43365:SF1">
    <property type="entry name" value="ACETYL-COA C-ACYLTRANSFERASE"/>
    <property type="match status" value="1"/>
</dbReference>
<keyword evidence="3 5" id="KW-0012">Acyltransferase</keyword>
<dbReference type="NCBIfam" id="TIGR01930">
    <property type="entry name" value="AcCoA-C-Actrans"/>
    <property type="match status" value="1"/>
</dbReference>
<comment type="similarity">
    <text evidence="1 5">Belongs to the thiolase-like superfamily. Thiolase family.</text>
</comment>